<name>A0AAU8JIL8_9CYAN</name>
<dbReference type="GO" id="GO:0050839">
    <property type="term" value="F:cell adhesion molecule binding"/>
    <property type="evidence" value="ECO:0007669"/>
    <property type="project" value="TreeGrafter"/>
</dbReference>
<reference evidence="2" key="1">
    <citation type="submission" date="2024-07" db="EMBL/GenBank/DDBJ databases">
        <authorList>
            <person name="Kim Y.J."/>
            <person name="Jeong J.Y."/>
        </authorList>
    </citation>
    <scope>NUCLEOTIDE SEQUENCE</scope>
    <source>
        <strain evidence="2">GIHE-MW2</strain>
    </source>
</reference>
<dbReference type="GO" id="GO:0031012">
    <property type="term" value="C:extracellular matrix"/>
    <property type="evidence" value="ECO:0007669"/>
    <property type="project" value="TreeGrafter"/>
</dbReference>
<dbReference type="InterPro" id="IPR000782">
    <property type="entry name" value="FAS1_domain"/>
</dbReference>
<dbReference type="PROSITE" id="PS50213">
    <property type="entry name" value="FAS1"/>
    <property type="match status" value="1"/>
</dbReference>
<dbReference type="PANTHER" id="PTHR10900">
    <property type="entry name" value="PERIOSTIN-RELATED"/>
    <property type="match status" value="1"/>
</dbReference>
<gene>
    <name evidence="2" type="ORF">ABWT76_001989</name>
</gene>
<dbReference type="SUPFAM" id="SSF82153">
    <property type="entry name" value="FAS1 domain"/>
    <property type="match status" value="1"/>
</dbReference>
<dbReference type="RefSeq" id="WP_082348850.1">
    <property type="nucleotide sequence ID" value="NZ_CP159837.1"/>
</dbReference>
<dbReference type="InterPro" id="IPR036378">
    <property type="entry name" value="FAS1_dom_sf"/>
</dbReference>
<dbReference type="PANTHER" id="PTHR10900:SF77">
    <property type="entry name" value="FI19380P1"/>
    <property type="match status" value="1"/>
</dbReference>
<proteinExistence type="predicted"/>
<dbReference type="Gene3D" id="2.30.180.10">
    <property type="entry name" value="FAS1 domain"/>
    <property type="match status" value="1"/>
</dbReference>
<dbReference type="AlphaFoldDB" id="A0AAU8JIL8"/>
<dbReference type="EMBL" id="CP159837">
    <property type="protein sequence ID" value="XCM39092.1"/>
    <property type="molecule type" value="Genomic_DNA"/>
</dbReference>
<sequence>MKQTNTFDCLKGSLSDRNCSKRLNLNLSKLTGVLVALGVSLGVSANILGIELGSPVAIASPRTERSNPYITIFNDPIYGPSRTLDGTVSGTLRSAIKYGWDFSAIAQDFQQMGLTEILSNQDSGDGNTILYTVFVPTNEEWQTLAAAVRANPETLEKILRYHIVPGAVTQTQLESGEIQTLSGATLTIHENASGDRFLLNQDVEITSTLRTQNGVIVFVNKPLVPPQN</sequence>
<evidence type="ECO:0000313" key="2">
    <source>
        <dbReference type="EMBL" id="XCM39092.1"/>
    </source>
</evidence>
<accession>A0AAU8JIL8</accession>
<dbReference type="Pfam" id="PF02469">
    <property type="entry name" value="Fasciclin"/>
    <property type="match status" value="1"/>
</dbReference>
<dbReference type="SMART" id="SM00554">
    <property type="entry name" value="FAS1"/>
    <property type="match status" value="1"/>
</dbReference>
<dbReference type="GO" id="GO:0030198">
    <property type="term" value="P:extracellular matrix organization"/>
    <property type="evidence" value="ECO:0007669"/>
    <property type="project" value="TreeGrafter"/>
</dbReference>
<dbReference type="GO" id="GO:0005615">
    <property type="term" value="C:extracellular space"/>
    <property type="evidence" value="ECO:0007669"/>
    <property type="project" value="TreeGrafter"/>
</dbReference>
<feature type="domain" description="FAS1" evidence="1">
    <location>
        <begin position="89"/>
        <end position="223"/>
    </location>
</feature>
<organism evidence="2">
    <name type="scientific">Planktothricoides raciborskii GIHE-MW2</name>
    <dbReference type="NCBI Taxonomy" id="2792601"/>
    <lineage>
        <taxon>Bacteria</taxon>
        <taxon>Bacillati</taxon>
        <taxon>Cyanobacteriota</taxon>
        <taxon>Cyanophyceae</taxon>
        <taxon>Oscillatoriophycideae</taxon>
        <taxon>Oscillatoriales</taxon>
        <taxon>Oscillatoriaceae</taxon>
        <taxon>Planktothricoides</taxon>
    </lineage>
</organism>
<protein>
    <submittedName>
        <fullName evidence="2">Fasciclin domain-containing protein</fullName>
    </submittedName>
</protein>
<dbReference type="GO" id="GO:0007155">
    <property type="term" value="P:cell adhesion"/>
    <property type="evidence" value="ECO:0007669"/>
    <property type="project" value="TreeGrafter"/>
</dbReference>
<dbReference type="InterPro" id="IPR050904">
    <property type="entry name" value="Adhesion/Biosynth-related"/>
</dbReference>
<evidence type="ECO:0000259" key="1">
    <source>
        <dbReference type="PROSITE" id="PS50213"/>
    </source>
</evidence>